<dbReference type="Proteomes" id="UP000443153">
    <property type="component" value="Unassembled WGS sequence"/>
</dbReference>
<evidence type="ECO:0000256" key="8">
    <source>
        <dbReference type="SAM" id="SignalP"/>
    </source>
</evidence>
<accession>A0A6I2MFS7</accession>
<keyword evidence="11" id="KW-1185">Reference proteome</keyword>
<comment type="caution">
    <text evidence="10">The sequence shown here is derived from an EMBL/GenBank/DDBJ whole genome shotgun (WGS) entry which is preliminary data.</text>
</comment>
<evidence type="ECO:0000256" key="1">
    <source>
        <dbReference type="ARBA" id="ARBA00004571"/>
    </source>
</evidence>
<dbReference type="NCBIfam" id="TIGR04056">
    <property type="entry name" value="OMP_RagA_SusC"/>
    <property type="match status" value="1"/>
</dbReference>
<dbReference type="AlphaFoldDB" id="A0A6I2MFS7"/>
<dbReference type="PROSITE" id="PS52016">
    <property type="entry name" value="TONB_DEPENDENT_REC_3"/>
    <property type="match status" value="1"/>
</dbReference>
<dbReference type="Gene3D" id="2.40.170.20">
    <property type="entry name" value="TonB-dependent receptor, beta-barrel domain"/>
    <property type="match status" value="1"/>
</dbReference>
<dbReference type="RefSeq" id="WP_154362710.1">
    <property type="nucleotide sequence ID" value="NZ_WKJH01000001.1"/>
</dbReference>
<dbReference type="InterPro" id="IPR012910">
    <property type="entry name" value="Plug_dom"/>
</dbReference>
<feature type="chain" id="PRO_5026153644" evidence="8">
    <location>
        <begin position="32"/>
        <end position="1053"/>
    </location>
</feature>
<evidence type="ECO:0000256" key="6">
    <source>
        <dbReference type="ARBA" id="ARBA00023237"/>
    </source>
</evidence>
<dbReference type="SUPFAM" id="SSF49464">
    <property type="entry name" value="Carboxypeptidase regulatory domain-like"/>
    <property type="match status" value="1"/>
</dbReference>
<dbReference type="InterPro" id="IPR023997">
    <property type="entry name" value="TonB-dep_OMP_SusC/RagA_CS"/>
</dbReference>
<dbReference type="Gene3D" id="2.170.130.10">
    <property type="entry name" value="TonB-dependent receptor, plug domain"/>
    <property type="match status" value="1"/>
</dbReference>
<dbReference type="InterPro" id="IPR037066">
    <property type="entry name" value="Plug_dom_sf"/>
</dbReference>
<proteinExistence type="inferred from homology"/>
<protein>
    <submittedName>
        <fullName evidence="10">SusC/RagA family TonB-linked outer membrane protein</fullName>
    </submittedName>
</protein>
<evidence type="ECO:0000256" key="7">
    <source>
        <dbReference type="PROSITE-ProRule" id="PRU01360"/>
    </source>
</evidence>
<dbReference type="Pfam" id="PF07715">
    <property type="entry name" value="Plug"/>
    <property type="match status" value="1"/>
</dbReference>
<comment type="similarity">
    <text evidence="7">Belongs to the TonB-dependent receptor family.</text>
</comment>
<feature type="domain" description="TonB-dependent receptor plug" evidence="9">
    <location>
        <begin position="127"/>
        <end position="233"/>
    </location>
</feature>
<dbReference type="Gene3D" id="2.60.40.1120">
    <property type="entry name" value="Carboxypeptidase-like, regulatory domain"/>
    <property type="match status" value="1"/>
</dbReference>
<organism evidence="10 11">
    <name type="scientific">Maribacter luteus</name>
    <dbReference type="NCBI Taxonomy" id="2594478"/>
    <lineage>
        <taxon>Bacteria</taxon>
        <taxon>Pseudomonadati</taxon>
        <taxon>Bacteroidota</taxon>
        <taxon>Flavobacteriia</taxon>
        <taxon>Flavobacteriales</taxon>
        <taxon>Flavobacteriaceae</taxon>
        <taxon>Maribacter</taxon>
    </lineage>
</organism>
<dbReference type="InterPro" id="IPR039426">
    <property type="entry name" value="TonB-dep_rcpt-like"/>
</dbReference>
<dbReference type="EMBL" id="WKJH01000001">
    <property type="protein sequence ID" value="MRX62653.1"/>
    <property type="molecule type" value="Genomic_DNA"/>
</dbReference>
<reference evidence="10 11" key="1">
    <citation type="submission" date="2019-11" db="EMBL/GenBank/DDBJ databases">
        <title>Maribacter lutea sp. nov., a marine bacterium isolated from intertidal sand.</title>
        <authorList>
            <person name="Liu A."/>
        </authorList>
    </citation>
    <scope>NUCLEOTIDE SEQUENCE [LARGE SCALE GENOMIC DNA]</scope>
    <source>
        <strain evidence="10 11">RZ05</strain>
    </source>
</reference>
<dbReference type="OrthoDB" id="9768177at2"/>
<dbReference type="GO" id="GO:0009279">
    <property type="term" value="C:cell outer membrane"/>
    <property type="evidence" value="ECO:0007669"/>
    <property type="project" value="UniProtKB-SubCell"/>
</dbReference>
<gene>
    <name evidence="10" type="ORF">GJ691_00610</name>
</gene>
<evidence type="ECO:0000313" key="10">
    <source>
        <dbReference type="EMBL" id="MRX62653.1"/>
    </source>
</evidence>
<comment type="subcellular location">
    <subcellularLocation>
        <location evidence="1 7">Cell outer membrane</location>
        <topology evidence="1 7">Multi-pass membrane protein</topology>
    </subcellularLocation>
</comment>
<keyword evidence="5 7" id="KW-0472">Membrane</keyword>
<dbReference type="FunFam" id="2.170.130.10:FF:000008">
    <property type="entry name" value="SusC/RagA family TonB-linked outer membrane protein"/>
    <property type="match status" value="1"/>
</dbReference>
<evidence type="ECO:0000313" key="11">
    <source>
        <dbReference type="Proteomes" id="UP000443153"/>
    </source>
</evidence>
<name>A0A6I2MFS7_9FLAO</name>
<feature type="signal peptide" evidence="8">
    <location>
        <begin position="1"/>
        <end position="31"/>
    </location>
</feature>
<dbReference type="Pfam" id="PF13715">
    <property type="entry name" value="CarbopepD_reg_2"/>
    <property type="match status" value="1"/>
</dbReference>
<evidence type="ECO:0000256" key="2">
    <source>
        <dbReference type="ARBA" id="ARBA00022448"/>
    </source>
</evidence>
<sequence>MKINLSKGKSFKWISASALFLFLLVVGNVQAQQGETVSGLITEAGTQGPLPGVNIVEKGTTNGTQTDFDGNYSITLTTDNAVLVLSYLGYSTQEVSVDGRTQVSVTLQEDTQALEEVVVVGYGTQKKSDLTGAITSVGTEALTERNTTSPLEAIQGNVAGVQISSSTGRIGDGFDIVIRGKNSTTGDSEPLYVVDGVPTDGIDFLNPQDIAQIDILKDASSTAIYGSRGTNGVVIVTTKSGTSAKGGINISFDSYLGVKETARLPKMMGGEKWWYYHQSAYLATTASDPMTISPELLQEKVVGTANSVLKQRADNGQVFDWYDAVLKTGIQQNNYLNISGRADNGLSYNIGFGLQNETGNIENEELDKYTFKVGVNHRISDKFSTGINLTMAHTIQNDGSDLAMREAFRLNPFLTPYAIDDNGNETNELFPQPGKLVFPTSGDYAINKTSTYNPLLEIENSTDEYRRWNGIGNVFFQYSPLEWLSFKTTYSAGLNTERRGRAWGAMTNTGIGNDNLPSSELTKEESFNYSWDNQFNIDYTFNEKHNVKLLGLQSLYSDRYESSFSSSRKQPFDTGFYNLGSGEQSTFNLNSDFVKQTLSSYAVRLNYSYDNKYLLTLSNRWDGSSLLSESKRWDSFPSAAVAWRISEESFMKEQGTVSNLKLRASFGYTGNNNIDAYKTKNILDQSTYYDFGGSAANGFLPSSLANAYLGWERTRELNVGVDFGFLRNRISGSVDVYDRLSKDLLEDLALPLETGYSVITSNTGSVSNKGVEVALRTLNVDTENISWETSFTFTKNTNTLESFQGQDESGLVFATDESRVWRIIGESLDAQYNYKFDGIWQADEVAQAESYGQGEGQAKVVDFNGDGVISPGEGKLGIDNDRVVLGSSDPKWSGSVFTRLRVGNFDVSASAITNQGVFVYSEFHQNFTDVRDRGRQKLDIADWYIPANGADIPAQYSNSYPQARNAGQYWRNDQVGYYRDASFVKVKNIALGYTFEKNTLDRLGLKSLRIYANVLNPFVFTDYDGYDPEWASAGYEIGRVSSITYQLGLSVKL</sequence>
<keyword evidence="6 7" id="KW-0998">Cell outer membrane</keyword>
<dbReference type="InterPro" id="IPR023996">
    <property type="entry name" value="TonB-dep_OMP_SusC/RagA"/>
</dbReference>
<keyword evidence="4 7" id="KW-0812">Transmembrane</keyword>
<dbReference type="NCBIfam" id="TIGR04057">
    <property type="entry name" value="SusC_RagA_signa"/>
    <property type="match status" value="1"/>
</dbReference>
<evidence type="ECO:0000256" key="4">
    <source>
        <dbReference type="ARBA" id="ARBA00022692"/>
    </source>
</evidence>
<keyword evidence="8" id="KW-0732">Signal</keyword>
<evidence type="ECO:0000259" key="9">
    <source>
        <dbReference type="Pfam" id="PF07715"/>
    </source>
</evidence>
<dbReference type="SUPFAM" id="SSF56935">
    <property type="entry name" value="Porins"/>
    <property type="match status" value="1"/>
</dbReference>
<evidence type="ECO:0000256" key="5">
    <source>
        <dbReference type="ARBA" id="ARBA00023136"/>
    </source>
</evidence>
<evidence type="ECO:0000256" key="3">
    <source>
        <dbReference type="ARBA" id="ARBA00022452"/>
    </source>
</evidence>
<keyword evidence="2 7" id="KW-0813">Transport</keyword>
<dbReference type="InterPro" id="IPR036942">
    <property type="entry name" value="Beta-barrel_TonB_sf"/>
</dbReference>
<keyword evidence="3 7" id="KW-1134">Transmembrane beta strand</keyword>
<dbReference type="InterPro" id="IPR008969">
    <property type="entry name" value="CarboxyPept-like_regulatory"/>
</dbReference>